<dbReference type="Proteomes" id="UP000728032">
    <property type="component" value="Unassembled WGS sequence"/>
</dbReference>
<dbReference type="PANTHER" id="PTHR31987">
    <property type="entry name" value="GLUTAMINASE A-RELATED"/>
    <property type="match status" value="1"/>
</dbReference>
<evidence type="ECO:0000313" key="5">
    <source>
        <dbReference type="Proteomes" id="UP000728032"/>
    </source>
</evidence>
<reference evidence="4" key="1">
    <citation type="submission" date="2020-11" db="EMBL/GenBank/DDBJ databases">
        <authorList>
            <person name="Tran Van P."/>
        </authorList>
    </citation>
    <scope>NUCLEOTIDE SEQUENCE</scope>
</reference>
<evidence type="ECO:0000313" key="4">
    <source>
        <dbReference type="EMBL" id="CAD7653572.1"/>
    </source>
</evidence>
<keyword evidence="5" id="KW-1185">Reference proteome</keyword>
<dbReference type="EMBL" id="OC921640">
    <property type="protein sequence ID" value="CAD7653572.1"/>
    <property type="molecule type" value="Genomic_DNA"/>
</dbReference>
<dbReference type="InterPro" id="IPR052743">
    <property type="entry name" value="Glutaminase_GtaA"/>
</dbReference>
<feature type="domain" description="Glutaminase A central" evidence="2">
    <location>
        <begin position="277"/>
        <end position="383"/>
    </location>
</feature>
<dbReference type="InterPro" id="IPR032514">
    <property type="entry name" value="GtaA_central"/>
</dbReference>
<evidence type="ECO:0000259" key="3">
    <source>
        <dbReference type="Pfam" id="PF17168"/>
    </source>
</evidence>
<sequence>MAGLVRVNGQTYEFMGHPTQDDIGTKLQAKQVSLKVTPTQSMFTFNTGPIALAVNFFTPIDPTDLKRLSLPASYISVSAWSLDSDTHEVEVYLDISAEWTSGDSNEEVVWEVIEVIGNNTILNADMRLKNQKTFEETDQFEAQWGTVKFFTDTTVTHEINACPTMRSHFVKNGKLDNTIDQKFRKINDNWPGVGYARTMTASPLKDKAPSVAYYGVAHVRRPAIEYTDSQLNQLWEDYFNGDDNKMVQFVYEDMEDALKRANDLDDRVVADAKRVGGDSYVKIVSAALRQAYGAIELMGTVSKPWMMLKEISSNGNCQTVDVIYPHFPVQLYLNPTLLRLLMEPLLDNQERGFFPKKYSIHDLGTHYPRCIGHKDGVQDNVEWDDSSGGETDESTDNDYNFSGSGDGEPLDDDDGCPQTNNFIDRIRLMHEEYRKESQNNTKHKKFDIESNTQHVLNRLFGLDQRNKLKLLETLSEVDLGLSPECTQAYVRIGQGFNRMELWALRFNN</sequence>
<dbReference type="Pfam" id="PF16335">
    <property type="entry name" value="GtaA_6_Hairpin"/>
    <property type="match status" value="1"/>
</dbReference>
<dbReference type="PANTHER" id="PTHR31987:SF1">
    <property type="entry name" value="GLUTAMINASE A"/>
    <property type="match status" value="1"/>
</dbReference>
<gene>
    <name evidence="4" type="ORF">ONB1V03_LOCUS10225</name>
</gene>
<feature type="compositionally biased region" description="Acidic residues" evidence="1">
    <location>
        <begin position="381"/>
        <end position="396"/>
    </location>
</feature>
<evidence type="ECO:0000259" key="2">
    <source>
        <dbReference type="Pfam" id="PF16335"/>
    </source>
</evidence>
<organism evidence="4">
    <name type="scientific">Oppiella nova</name>
    <dbReference type="NCBI Taxonomy" id="334625"/>
    <lineage>
        <taxon>Eukaryota</taxon>
        <taxon>Metazoa</taxon>
        <taxon>Ecdysozoa</taxon>
        <taxon>Arthropoda</taxon>
        <taxon>Chelicerata</taxon>
        <taxon>Arachnida</taxon>
        <taxon>Acari</taxon>
        <taxon>Acariformes</taxon>
        <taxon>Sarcoptiformes</taxon>
        <taxon>Oribatida</taxon>
        <taxon>Brachypylina</taxon>
        <taxon>Oppioidea</taxon>
        <taxon>Oppiidae</taxon>
        <taxon>Oppiella</taxon>
    </lineage>
</organism>
<dbReference type="InterPro" id="IPR033433">
    <property type="entry name" value="GtaA_N"/>
</dbReference>
<dbReference type="EMBL" id="CAJPVJ010006815">
    <property type="protein sequence ID" value="CAG2170759.1"/>
    <property type="molecule type" value="Genomic_DNA"/>
</dbReference>
<dbReference type="Pfam" id="PF17168">
    <property type="entry name" value="DUF5127"/>
    <property type="match status" value="1"/>
</dbReference>
<proteinExistence type="predicted"/>
<feature type="region of interest" description="Disordered" evidence="1">
    <location>
        <begin position="378"/>
        <end position="416"/>
    </location>
</feature>
<name>A0A7R9M5B0_9ACAR</name>
<accession>A0A7R9M5B0</accession>
<protein>
    <submittedName>
        <fullName evidence="4">Uncharacterized protein</fullName>
    </submittedName>
</protein>
<evidence type="ECO:0000256" key="1">
    <source>
        <dbReference type="SAM" id="MobiDB-lite"/>
    </source>
</evidence>
<feature type="domain" description="Glutaminase A N-terminal" evidence="3">
    <location>
        <begin position="39"/>
        <end position="271"/>
    </location>
</feature>
<dbReference type="AlphaFoldDB" id="A0A7R9M5B0"/>
<dbReference type="OrthoDB" id="431715at2759"/>